<evidence type="ECO:0000256" key="8">
    <source>
        <dbReference type="ARBA" id="ARBA00023315"/>
    </source>
</evidence>
<dbReference type="Proteomes" id="UP000581087">
    <property type="component" value="Unassembled WGS sequence"/>
</dbReference>
<evidence type="ECO:0000256" key="7">
    <source>
        <dbReference type="ARBA" id="ARBA00023154"/>
    </source>
</evidence>
<evidence type="ECO:0000256" key="9">
    <source>
        <dbReference type="HAMAP-Rule" id="MF_02122"/>
    </source>
</evidence>
<dbReference type="Pfam" id="PF14789">
    <property type="entry name" value="THDPS_M"/>
    <property type="match status" value="1"/>
</dbReference>
<sequence>MPSTSLSRPAWGSGLATVSAGGTVLDTWFPSPALGSAPAEPWLAASSLDDGAGPDERRAVTVEVVTVEIDLDAAPAGTSDAYLRLHLLSHLLVEPNSINLDGIFGHLPNVVWTNAGAVHPDDFARLRPALQRSGIHATGIDKFPRLLDFVVPAERVRIADASRVRLGAHLAPGTTVMHEGFVNFNAGTLGTSMVEGRISQGVVVGDGSDIGGGASIMGTLSGGGTEKVVIGERALLGANAGVGISIGDDSVVEAGLYVTAGTKVVLVGDGESRAVKARELSGVPNLLFRRNSISGAVEALSRTGSGITLNADLHA</sequence>
<feature type="binding site" evidence="9">
    <location>
        <position position="179"/>
    </location>
    <ligand>
        <name>Mg(2+)</name>
        <dbReference type="ChEBI" id="CHEBI:18420"/>
        <label>2</label>
        <note>ligand shared between trimeric partners</note>
    </ligand>
</feature>
<dbReference type="GO" id="GO:0009089">
    <property type="term" value="P:lysine biosynthetic process via diaminopimelate"/>
    <property type="evidence" value="ECO:0007669"/>
    <property type="project" value="UniProtKB-UniRule"/>
</dbReference>
<evidence type="ECO:0000313" key="13">
    <source>
        <dbReference type="Proteomes" id="UP000292686"/>
    </source>
</evidence>
<dbReference type="CDD" id="cd04649">
    <property type="entry name" value="LbH_THP_succinylT_putative"/>
    <property type="match status" value="1"/>
</dbReference>
<dbReference type="GO" id="GO:0008666">
    <property type="term" value="F:2,3,4,5-tetrahydropyridine-2,6-dicarboxylate N-succinyltransferase activity"/>
    <property type="evidence" value="ECO:0007669"/>
    <property type="project" value="UniProtKB-UniRule"/>
</dbReference>
<dbReference type="Gene3D" id="2.160.10.10">
    <property type="entry name" value="Hexapeptide repeat proteins"/>
    <property type="match status" value="1"/>
</dbReference>
<dbReference type="InterPro" id="IPR032784">
    <property type="entry name" value="THDPS_M"/>
</dbReference>
<dbReference type="Proteomes" id="UP000292686">
    <property type="component" value="Unassembled WGS sequence"/>
</dbReference>
<dbReference type="NCBIfam" id="TIGR03535">
    <property type="entry name" value="DapD_actino"/>
    <property type="match status" value="1"/>
</dbReference>
<keyword evidence="5 9" id="KW-0460">Magnesium</keyword>
<reference evidence="12 13" key="1">
    <citation type="submission" date="2019-01" db="EMBL/GenBank/DDBJ databases">
        <title>Agromyces.</title>
        <authorList>
            <person name="Li J."/>
        </authorList>
    </citation>
    <scope>NUCLEOTIDE SEQUENCE [LARGE SCALE GENOMIC DNA]</scope>
    <source>
        <strain evidence="12 13">DSM 23870</strain>
    </source>
</reference>
<keyword evidence="4 9" id="KW-0479">Metal-binding</keyword>
<keyword evidence="2 9" id="KW-0028">Amino-acid biosynthesis</keyword>
<evidence type="ECO:0000256" key="1">
    <source>
        <dbReference type="ARBA" id="ARBA00022490"/>
    </source>
</evidence>
<evidence type="ECO:0000313" key="12">
    <source>
        <dbReference type="EMBL" id="RXZ85034.1"/>
    </source>
</evidence>
<dbReference type="HAMAP" id="MF_02122">
    <property type="entry name" value="DapD_type2"/>
    <property type="match status" value="1"/>
</dbReference>
<keyword evidence="13" id="KW-1185">Reference proteome</keyword>
<protein>
    <recommendedName>
        <fullName evidence="9">2,3,4,5-tetrahydropyridine-2,6-dicarboxylate N-succinyltransferase</fullName>
        <ecNumber evidence="9">2.3.1.117</ecNumber>
    </recommendedName>
    <alternativeName>
        <fullName evidence="9">Tetrahydrodipicolinate N-succinyltransferase</fullName>
        <shortName evidence="9">THDP succinyltransferase</shortName>
        <shortName evidence="9">THP succinyltransferase</shortName>
    </alternativeName>
    <alternativeName>
        <fullName evidence="9">Tetrahydropicolinate succinylase</fullName>
    </alternativeName>
</protein>
<comment type="similarity">
    <text evidence="9">Belongs to the type 2 tetrahydrodipicolinate N-succinyltransferase family.</text>
</comment>
<organism evidence="12 13">
    <name type="scientific">Agromyces atrinae</name>
    <dbReference type="NCBI Taxonomy" id="592376"/>
    <lineage>
        <taxon>Bacteria</taxon>
        <taxon>Bacillati</taxon>
        <taxon>Actinomycetota</taxon>
        <taxon>Actinomycetes</taxon>
        <taxon>Micrococcales</taxon>
        <taxon>Microbacteriaceae</taxon>
        <taxon>Agromyces</taxon>
    </lineage>
</organism>
<feature type="binding site" evidence="9">
    <location>
        <position position="197"/>
    </location>
    <ligand>
        <name>succinyl-CoA</name>
        <dbReference type="ChEBI" id="CHEBI:57292"/>
    </ligand>
</feature>
<comment type="caution">
    <text evidence="9">Lacks conserved residue(s) required for the propagation of feature annotation.</text>
</comment>
<gene>
    <name evidence="9 12" type="primary">dapD</name>
    <name evidence="11" type="ORF">BJ972_000089</name>
    <name evidence="12" type="ORF">ESP50_17545</name>
</gene>
<keyword evidence="8 9" id="KW-0012">Acyltransferase</keyword>
<evidence type="ECO:0000259" key="10">
    <source>
        <dbReference type="Pfam" id="PF14789"/>
    </source>
</evidence>
<dbReference type="SUPFAM" id="SSF51161">
    <property type="entry name" value="Trimeric LpxA-like enzymes"/>
    <property type="match status" value="1"/>
</dbReference>
<dbReference type="GO" id="GO:0000287">
    <property type="term" value="F:magnesium ion binding"/>
    <property type="evidence" value="ECO:0007669"/>
    <property type="project" value="UniProtKB-UniRule"/>
</dbReference>
<feature type="binding site" evidence="9">
    <location>
        <position position="212"/>
    </location>
    <ligand>
        <name>succinyl-CoA</name>
        <dbReference type="ChEBI" id="CHEBI:57292"/>
    </ligand>
</feature>
<dbReference type="Pfam" id="PF14602">
    <property type="entry name" value="Hexapep_2"/>
    <property type="match status" value="1"/>
</dbReference>
<comment type="pathway">
    <text evidence="9">Amino-acid biosynthesis; L-lysine biosynthesis via DAP pathway; LL-2,6-diaminopimelate from (S)-tetrahydrodipicolinate (succinylase route): step 1/3.</text>
</comment>
<comment type="subcellular location">
    <subcellularLocation>
        <location evidence="9">Cytoplasm</location>
    </subcellularLocation>
</comment>
<dbReference type="InterPro" id="IPR001451">
    <property type="entry name" value="Hexapep"/>
</dbReference>
<comment type="caution">
    <text evidence="12">The sequence shown here is derived from an EMBL/GenBank/DDBJ whole genome shotgun (WGS) entry which is preliminary data.</text>
</comment>
<dbReference type="InterPro" id="IPR011004">
    <property type="entry name" value="Trimer_LpxA-like_sf"/>
</dbReference>
<keyword evidence="3 9" id="KW-0808">Transferase</keyword>
<reference evidence="11 14" key="2">
    <citation type="submission" date="2020-07" db="EMBL/GenBank/DDBJ databases">
        <title>Sequencing the genomes of 1000 actinobacteria strains.</title>
        <authorList>
            <person name="Klenk H.-P."/>
        </authorList>
    </citation>
    <scope>NUCLEOTIDE SEQUENCE [LARGE SCALE GENOMIC DNA]</scope>
    <source>
        <strain evidence="11 14">DSM 23870</strain>
    </source>
</reference>
<dbReference type="GO" id="GO:0019877">
    <property type="term" value="P:diaminopimelate biosynthetic process"/>
    <property type="evidence" value="ECO:0007669"/>
    <property type="project" value="UniProtKB-UniRule"/>
</dbReference>
<evidence type="ECO:0000256" key="5">
    <source>
        <dbReference type="ARBA" id="ARBA00022842"/>
    </source>
</evidence>
<dbReference type="OrthoDB" id="9782799at2"/>
<dbReference type="Gene3D" id="3.30.60.70">
    <property type="entry name" value="Trimeric LpxA-like enzymes"/>
    <property type="match status" value="1"/>
</dbReference>
<evidence type="ECO:0000313" key="11">
    <source>
        <dbReference type="EMBL" id="NYD65570.1"/>
    </source>
</evidence>
<name>A0A4Q2LZQ0_9MICO</name>
<evidence type="ECO:0000256" key="3">
    <source>
        <dbReference type="ARBA" id="ARBA00022679"/>
    </source>
</evidence>
<evidence type="ECO:0000313" key="14">
    <source>
        <dbReference type="Proteomes" id="UP000581087"/>
    </source>
</evidence>
<comment type="catalytic activity">
    <reaction evidence="9">
        <text>(S)-2,3,4,5-tetrahydrodipicolinate + succinyl-CoA + H2O = (S)-2-succinylamino-6-oxoheptanedioate + CoA</text>
        <dbReference type="Rhea" id="RHEA:17325"/>
        <dbReference type="ChEBI" id="CHEBI:15377"/>
        <dbReference type="ChEBI" id="CHEBI:15685"/>
        <dbReference type="ChEBI" id="CHEBI:16845"/>
        <dbReference type="ChEBI" id="CHEBI:57287"/>
        <dbReference type="ChEBI" id="CHEBI:57292"/>
        <dbReference type="EC" id="2.3.1.117"/>
    </reaction>
</comment>
<feature type="binding site" evidence="9">
    <location>
        <begin position="253"/>
        <end position="254"/>
    </location>
    <ligand>
        <name>succinyl-CoA</name>
        <dbReference type="ChEBI" id="CHEBI:57292"/>
    </ligand>
</feature>
<dbReference type="EMBL" id="JACCBI010000001">
    <property type="protein sequence ID" value="NYD65570.1"/>
    <property type="molecule type" value="Genomic_DNA"/>
</dbReference>
<dbReference type="InterPro" id="IPR038361">
    <property type="entry name" value="THDPS_M_sf"/>
</dbReference>
<comment type="function">
    <text evidence="9">Catalyzes the conversion of the cyclic tetrahydrodipicolinate (THDP) into the acyclic N-succinyl-L-2-amino-6-oxopimelate using succinyl-CoA.</text>
</comment>
<dbReference type="AlphaFoldDB" id="A0A4Q2LZQ0"/>
<dbReference type="RefSeq" id="WP_129177223.1">
    <property type="nucleotide sequence ID" value="NZ_JACCBI010000001.1"/>
</dbReference>
<feature type="binding site" evidence="9">
    <location>
        <position position="261"/>
    </location>
    <ligand>
        <name>succinyl-CoA</name>
        <dbReference type="ChEBI" id="CHEBI:57292"/>
    </ligand>
</feature>
<comment type="subunit">
    <text evidence="9">Homotrimer.</text>
</comment>
<keyword evidence="6 9" id="KW-0220">Diaminopimelate biosynthesis</keyword>
<dbReference type="InterPro" id="IPR026586">
    <property type="entry name" value="Type2_DapD"/>
</dbReference>
<dbReference type="UniPathway" id="UPA00034">
    <property type="reaction ID" value="UER00019"/>
</dbReference>
<feature type="binding site" evidence="9">
    <location>
        <begin position="289"/>
        <end position="292"/>
    </location>
    <ligand>
        <name>succinyl-CoA</name>
        <dbReference type="ChEBI" id="CHEBI:57292"/>
    </ligand>
</feature>
<feature type="binding site" evidence="9">
    <location>
        <position position="238"/>
    </location>
    <ligand>
        <name>succinyl-CoA</name>
        <dbReference type="ChEBI" id="CHEBI:57292"/>
    </ligand>
</feature>
<dbReference type="Gene3D" id="3.30.70.2010">
    <property type="match status" value="1"/>
</dbReference>
<accession>A0A4Q2LZQ0</accession>
<evidence type="ECO:0000256" key="4">
    <source>
        <dbReference type="ARBA" id="ARBA00022723"/>
    </source>
</evidence>
<evidence type="ECO:0000256" key="6">
    <source>
        <dbReference type="ARBA" id="ARBA00022915"/>
    </source>
</evidence>
<keyword evidence="7 9" id="KW-0457">Lysine biosynthesis</keyword>
<feature type="active site" description="Acyl-anhydride intermediate" evidence="9">
    <location>
        <position position="195"/>
    </location>
</feature>
<feature type="binding site" evidence="9">
    <location>
        <position position="276"/>
    </location>
    <ligand>
        <name>succinyl-CoA</name>
        <dbReference type="ChEBI" id="CHEBI:57292"/>
    </ligand>
</feature>
<feature type="domain" description="2,3,4,5-tetrahydropyridine-2,6-dicarboxylate N-succinyltransferase middle" evidence="10">
    <location>
        <begin position="107"/>
        <end position="145"/>
    </location>
</feature>
<feature type="binding site" evidence="9">
    <location>
        <position position="215"/>
    </location>
    <ligand>
        <name>succinyl-CoA</name>
        <dbReference type="ChEBI" id="CHEBI:57292"/>
    </ligand>
</feature>
<evidence type="ECO:0000256" key="2">
    <source>
        <dbReference type="ARBA" id="ARBA00022605"/>
    </source>
</evidence>
<dbReference type="InterPro" id="IPR019875">
    <property type="entry name" value="DapD_actinobacteria"/>
</dbReference>
<keyword evidence="1 9" id="KW-0963">Cytoplasm</keyword>
<dbReference type="EC" id="2.3.1.117" evidence="9"/>
<dbReference type="EMBL" id="SDPM01000014">
    <property type="protein sequence ID" value="RXZ85034.1"/>
    <property type="molecule type" value="Genomic_DNA"/>
</dbReference>
<dbReference type="GO" id="GO:0005737">
    <property type="term" value="C:cytoplasm"/>
    <property type="evidence" value="ECO:0007669"/>
    <property type="project" value="UniProtKB-SubCell"/>
</dbReference>
<proteinExistence type="inferred from homology"/>